<dbReference type="PROSITE" id="PS50894">
    <property type="entry name" value="HPT"/>
    <property type="match status" value="1"/>
</dbReference>
<dbReference type="InterPro" id="IPR008207">
    <property type="entry name" value="Sig_transdc_His_kin_Hpt_dom"/>
</dbReference>
<dbReference type="GO" id="GO:0000160">
    <property type="term" value="P:phosphorelay signal transduction system"/>
    <property type="evidence" value="ECO:0007669"/>
    <property type="project" value="UniProtKB-KW"/>
</dbReference>
<reference evidence="4 5" key="1">
    <citation type="submission" date="2016-11" db="EMBL/GenBank/DDBJ databases">
        <authorList>
            <person name="Jaros S."/>
            <person name="Januszkiewicz K."/>
            <person name="Wedrychowicz H."/>
        </authorList>
    </citation>
    <scope>NUCLEOTIDE SEQUENCE [LARGE SCALE GENOMIC DNA]</scope>
    <source>
        <strain evidence="4 5">DSM 29589</strain>
    </source>
</reference>
<evidence type="ECO:0000256" key="2">
    <source>
        <dbReference type="PROSITE-ProRule" id="PRU00110"/>
    </source>
</evidence>
<dbReference type="EMBL" id="FRBR01000001">
    <property type="protein sequence ID" value="SHL13785.1"/>
    <property type="molecule type" value="Genomic_DNA"/>
</dbReference>
<keyword evidence="2" id="KW-0597">Phosphoprotein</keyword>
<protein>
    <submittedName>
        <fullName evidence="4">Hpt domain-containing protein</fullName>
    </submittedName>
</protein>
<dbReference type="STRING" id="337701.SAMN05444398_101718"/>
<organism evidence="4 5">
    <name type="scientific">Roseovarius pacificus</name>
    <dbReference type="NCBI Taxonomy" id="337701"/>
    <lineage>
        <taxon>Bacteria</taxon>
        <taxon>Pseudomonadati</taxon>
        <taxon>Pseudomonadota</taxon>
        <taxon>Alphaproteobacteria</taxon>
        <taxon>Rhodobacterales</taxon>
        <taxon>Roseobacteraceae</taxon>
        <taxon>Roseovarius</taxon>
    </lineage>
</organism>
<accession>A0A1M6Y6Z9</accession>
<gene>
    <name evidence="4" type="ORF">SAMN05444398_101718</name>
</gene>
<feature type="domain" description="HPt" evidence="3">
    <location>
        <begin position="13"/>
        <end position="115"/>
    </location>
</feature>
<evidence type="ECO:0000259" key="3">
    <source>
        <dbReference type="PROSITE" id="PS50894"/>
    </source>
</evidence>
<sequence length="115" mass="12722">MSHDLQTRERQRIDEAIASLRIKFVDTLEERILDIEALLQYCRTAENRSRAFQEIARKAHNLAGVAPSLGFDAIGDAAREAETIAGDASADPATVIQKVETLLDEMEVVLDQDAV</sequence>
<dbReference type="OrthoDB" id="7864232at2"/>
<dbReference type="Pfam" id="PF01627">
    <property type="entry name" value="Hpt"/>
    <property type="match status" value="1"/>
</dbReference>
<keyword evidence="5" id="KW-1185">Reference proteome</keyword>
<evidence type="ECO:0000256" key="1">
    <source>
        <dbReference type="ARBA" id="ARBA00023012"/>
    </source>
</evidence>
<dbReference type="Proteomes" id="UP000183974">
    <property type="component" value="Unassembled WGS sequence"/>
</dbReference>
<evidence type="ECO:0000313" key="4">
    <source>
        <dbReference type="EMBL" id="SHL13785.1"/>
    </source>
</evidence>
<name>A0A1M6Y6Z9_9RHOB</name>
<dbReference type="Gene3D" id="1.20.120.160">
    <property type="entry name" value="HPT domain"/>
    <property type="match status" value="1"/>
</dbReference>
<dbReference type="GO" id="GO:0004672">
    <property type="term" value="F:protein kinase activity"/>
    <property type="evidence" value="ECO:0007669"/>
    <property type="project" value="UniProtKB-ARBA"/>
</dbReference>
<keyword evidence="1" id="KW-0902">Two-component regulatory system</keyword>
<dbReference type="AlphaFoldDB" id="A0A1M6Y6Z9"/>
<dbReference type="InterPro" id="IPR036641">
    <property type="entry name" value="HPT_dom_sf"/>
</dbReference>
<feature type="modified residue" description="Phosphohistidine" evidence="2">
    <location>
        <position position="60"/>
    </location>
</feature>
<evidence type="ECO:0000313" key="5">
    <source>
        <dbReference type="Proteomes" id="UP000183974"/>
    </source>
</evidence>
<dbReference type="RefSeq" id="WP_073032784.1">
    <property type="nucleotide sequence ID" value="NZ_BMLR01000001.1"/>
</dbReference>
<proteinExistence type="predicted"/>
<dbReference type="SMART" id="SM00073">
    <property type="entry name" value="HPT"/>
    <property type="match status" value="1"/>
</dbReference>
<dbReference type="SUPFAM" id="SSF47226">
    <property type="entry name" value="Histidine-containing phosphotransfer domain, HPT domain"/>
    <property type="match status" value="1"/>
</dbReference>